<dbReference type="Proteomes" id="UP000694867">
    <property type="component" value="Unplaced"/>
</dbReference>
<gene>
    <name evidence="6" type="primary">LOC100901813</name>
</gene>
<keyword evidence="3" id="KW-0378">Hydrolase</keyword>
<dbReference type="KEGG" id="goe:100901813"/>
<dbReference type="SUPFAM" id="SSF56784">
    <property type="entry name" value="HAD-like"/>
    <property type="match status" value="1"/>
</dbReference>
<organism evidence="5 6">
    <name type="scientific">Galendromus occidentalis</name>
    <name type="common">western predatory mite</name>
    <dbReference type="NCBI Taxonomy" id="34638"/>
    <lineage>
        <taxon>Eukaryota</taxon>
        <taxon>Metazoa</taxon>
        <taxon>Ecdysozoa</taxon>
        <taxon>Arthropoda</taxon>
        <taxon>Chelicerata</taxon>
        <taxon>Arachnida</taxon>
        <taxon>Acari</taxon>
        <taxon>Parasitiformes</taxon>
        <taxon>Mesostigmata</taxon>
        <taxon>Gamasina</taxon>
        <taxon>Phytoseioidea</taxon>
        <taxon>Phytoseiidae</taxon>
        <taxon>Typhlodrominae</taxon>
        <taxon>Galendromus</taxon>
    </lineage>
</organism>
<dbReference type="PANTHER" id="PTHR12103:SF38">
    <property type="entry name" value="5'-NUCLEOTIDASE DOMAIN-CONTAINING PROTEIN 1"/>
    <property type="match status" value="1"/>
</dbReference>
<name>A0AAJ6QPA4_9ACAR</name>
<dbReference type="InterPro" id="IPR036412">
    <property type="entry name" value="HAD-like_sf"/>
</dbReference>
<proteinExistence type="inferred from homology"/>
<keyword evidence="4" id="KW-0460">Magnesium</keyword>
<dbReference type="GO" id="GO:0046872">
    <property type="term" value="F:metal ion binding"/>
    <property type="evidence" value="ECO:0007669"/>
    <property type="project" value="UniProtKB-KW"/>
</dbReference>
<keyword evidence="2" id="KW-0479">Metal-binding</keyword>
<dbReference type="RefSeq" id="XP_003739414.1">
    <property type="nucleotide sequence ID" value="XM_003739366.2"/>
</dbReference>
<evidence type="ECO:0000313" key="6">
    <source>
        <dbReference type="RefSeq" id="XP_003739414.1"/>
    </source>
</evidence>
<evidence type="ECO:0000256" key="3">
    <source>
        <dbReference type="ARBA" id="ARBA00022801"/>
    </source>
</evidence>
<sequence length="456" mass="52937">MVNRFFKNDLVRAEEICGKSLADDPYAKSPYFHFTDWPVVAFDIDHTLARYRLDNLHKLCYDLVVKFLVDKGYYSKETFRPFGELDLSYAQRGIYFYKRKGVFLKLDEEGNIVLAYSGTTLMDLNEALYKYAGSKELIAMKYDPFFREEGADRNEEPVHCFDDFFTTGTIYLLMELVQKCIDEKDPDFELPFKRIMEAYNFLFAKEDFARGEGGFFSALKENPSEYLYTLSSDFLQWLKTLKESKLALLIITNSKADFANFVLGFVIGEDWRDYFDAVITSAKKPHFFTLTVRNFYWLDGFEQGEVVKPGEYAKGREFCHGGFFNLKYIIKAACGHMTPRMLFVGDNLVGDIYACHETMVCGVIGVVEEFGSERSSAWGPMLGTKSEPSFWRRKLEQWTTGIVSSVETLTRYKPDERIIYSSPEFHVFTYRYFKSDLPTRREKVPLVSASKRQIAL</sequence>
<evidence type="ECO:0000256" key="2">
    <source>
        <dbReference type="ARBA" id="ARBA00022723"/>
    </source>
</evidence>
<evidence type="ECO:0000256" key="4">
    <source>
        <dbReference type="ARBA" id="ARBA00022842"/>
    </source>
</evidence>
<comment type="similarity">
    <text evidence="1">Belongs to the 5'(3')-deoxyribonucleotidase family.</text>
</comment>
<dbReference type="GeneID" id="100901813"/>
<dbReference type="PANTHER" id="PTHR12103">
    <property type="entry name" value="5'-NUCLEOTIDASE DOMAIN-CONTAINING"/>
    <property type="match status" value="1"/>
</dbReference>
<evidence type="ECO:0000313" key="5">
    <source>
        <dbReference type="Proteomes" id="UP000694867"/>
    </source>
</evidence>
<dbReference type="AlphaFoldDB" id="A0AAJ6QPA4"/>
<dbReference type="InterPro" id="IPR023214">
    <property type="entry name" value="HAD_sf"/>
</dbReference>
<reference evidence="6" key="1">
    <citation type="submission" date="2025-08" db="UniProtKB">
        <authorList>
            <consortium name="RefSeq"/>
        </authorList>
    </citation>
    <scope>IDENTIFICATION</scope>
</reference>
<dbReference type="CTD" id="38148"/>
<protein>
    <submittedName>
        <fullName evidence="6">5'-nucleotidase domain-containing protein 1</fullName>
    </submittedName>
</protein>
<dbReference type="Pfam" id="PF05761">
    <property type="entry name" value="5_nucleotid"/>
    <property type="match status" value="1"/>
</dbReference>
<keyword evidence="5" id="KW-1185">Reference proteome</keyword>
<dbReference type="Gene3D" id="3.40.50.1000">
    <property type="entry name" value="HAD superfamily/HAD-like"/>
    <property type="match status" value="1"/>
</dbReference>
<dbReference type="GO" id="GO:0008253">
    <property type="term" value="F:5'-nucleotidase activity"/>
    <property type="evidence" value="ECO:0007669"/>
    <property type="project" value="TreeGrafter"/>
</dbReference>
<evidence type="ECO:0000256" key="1">
    <source>
        <dbReference type="ARBA" id="ARBA00009589"/>
    </source>
</evidence>
<dbReference type="InterPro" id="IPR008380">
    <property type="entry name" value="HAD-SF_hydro_IG_5-nucl"/>
</dbReference>
<accession>A0AAJ6QPA4</accession>